<comment type="caution">
    <text evidence="3">The sequence shown here is derived from an EMBL/GenBank/DDBJ whole genome shotgun (WGS) entry which is preliminary data.</text>
</comment>
<dbReference type="AlphaFoldDB" id="A0A849HCI2"/>
<gene>
    <name evidence="3" type="ORF">HJG52_03250</name>
</gene>
<keyword evidence="2" id="KW-0472">Membrane</keyword>
<keyword evidence="2" id="KW-0812">Transmembrane</keyword>
<proteinExistence type="predicted"/>
<dbReference type="RefSeq" id="WP_171242097.1">
    <property type="nucleotide sequence ID" value="NZ_JABEPQ010000001.1"/>
</dbReference>
<organism evidence="3 4">
    <name type="scientific">Knoellia koreensis</name>
    <dbReference type="NCBI Taxonomy" id="2730921"/>
    <lineage>
        <taxon>Bacteria</taxon>
        <taxon>Bacillati</taxon>
        <taxon>Actinomycetota</taxon>
        <taxon>Actinomycetes</taxon>
        <taxon>Micrococcales</taxon>
        <taxon>Intrasporangiaceae</taxon>
        <taxon>Knoellia</taxon>
    </lineage>
</organism>
<evidence type="ECO:0000256" key="2">
    <source>
        <dbReference type="SAM" id="Phobius"/>
    </source>
</evidence>
<feature type="transmembrane region" description="Helical" evidence="2">
    <location>
        <begin position="55"/>
        <end position="74"/>
    </location>
</feature>
<evidence type="ECO:0000313" key="3">
    <source>
        <dbReference type="EMBL" id="NNM45022.1"/>
    </source>
</evidence>
<reference evidence="3 4" key="1">
    <citation type="submission" date="2020-04" db="EMBL/GenBank/DDBJ databases">
        <title>Knoellia sp. isolate from air conditioner.</title>
        <authorList>
            <person name="Chea S."/>
            <person name="Kim D.-U."/>
        </authorList>
    </citation>
    <scope>NUCLEOTIDE SEQUENCE [LARGE SCALE GENOMIC DNA]</scope>
    <source>
        <strain evidence="3 4">DB2414S</strain>
    </source>
</reference>
<sequence>MWKRSWLIPVLTGAAVLVTGVAIALQADAQGGWFAYSSDKRMSGSVVRFVTDRELAGWVIAVLGLVVVAAAVGYHAGLRRSGGAAGGEPGLGRDGEGRVG</sequence>
<feature type="region of interest" description="Disordered" evidence="1">
    <location>
        <begin position="79"/>
        <end position="100"/>
    </location>
</feature>
<protein>
    <submittedName>
        <fullName evidence="3">Uncharacterized protein</fullName>
    </submittedName>
</protein>
<keyword evidence="4" id="KW-1185">Reference proteome</keyword>
<accession>A0A849HCI2</accession>
<evidence type="ECO:0000256" key="1">
    <source>
        <dbReference type="SAM" id="MobiDB-lite"/>
    </source>
</evidence>
<evidence type="ECO:0000313" key="4">
    <source>
        <dbReference type="Proteomes" id="UP000588586"/>
    </source>
</evidence>
<dbReference type="EMBL" id="JABEPQ010000001">
    <property type="protein sequence ID" value="NNM45022.1"/>
    <property type="molecule type" value="Genomic_DNA"/>
</dbReference>
<dbReference type="Proteomes" id="UP000588586">
    <property type="component" value="Unassembled WGS sequence"/>
</dbReference>
<keyword evidence="2" id="KW-1133">Transmembrane helix</keyword>
<name>A0A849HCI2_9MICO</name>
<feature type="compositionally biased region" description="Basic and acidic residues" evidence="1">
    <location>
        <begin position="91"/>
        <end position="100"/>
    </location>
</feature>